<evidence type="ECO:0000313" key="2">
    <source>
        <dbReference type="EMBL" id="SDZ83922.1"/>
    </source>
</evidence>
<keyword evidence="1" id="KW-1133">Transmembrane helix</keyword>
<gene>
    <name evidence="2" type="ORF">SAMN05421743_101377</name>
</gene>
<dbReference type="EMBL" id="FNQR01000001">
    <property type="protein sequence ID" value="SDZ83922.1"/>
    <property type="molecule type" value="Genomic_DNA"/>
</dbReference>
<name>A0A1H3WC52_9BACI</name>
<keyword evidence="1" id="KW-0472">Membrane</keyword>
<keyword evidence="3" id="KW-1185">Reference proteome</keyword>
<organism evidence="2 3">
    <name type="scientific">Thalassobacillus cyri</name>
    <dbReference type="NCBI Taxonomy" id="571932"/>
    <lineage>
        <taxon>Bacteria</taxon>
        <taxon>Bacillati</taxon>
        <taxon>Bacillota</taxon>
        <taxon>Bacilli</taxon>
        <taxon>Bacillales</taxon>
        <taxon>Bacillaceae</taxon>
        <taxon>Thalassobacillus</taxon>
    </lineage>
</organism>
<feature type="transmembrane region" description="Helical" evidence="1">
    <location>
        <begin position="49"/>
        <end position="68"/>
    </location>
</feature>
<reference evidence="2 3" key="1">
    <citation type="submission" date="2016-10" db="EMBL/GenBank/DDBJ databases">
        <authorList>
            <person name="de Groot N.N."/>
        </authorList>
    </citation>
    <scope>NUCLEOTIDE SEQUENCE [LARGE SCALE GENOMIC DNA]</scope>
    <source>
        <strain evidence="2 3">CCM7597</strain>
    </source>
</reference>
<accession>A0A1H3WC52</accession>
<sequence length="73" mass="8199">MNKINFAISFISLAFLLFLFKVFMASQLGANVSLRIGKNIVFTMQTFQIAADAITFVLMSIGIILIIINKRQK</sequence>
<protein>
    <submittedName>
        <fullName evidence="2">Uncharacterized protein</fullName>
    </submittedName>
</protein>
<evidence type="ECO:0000256" key="1">
    <source>
        <dbReference type="SAM" id="Phobius"/>
    </source>
</evidence>
<dbReference type="AlphaFoldDB" id="A0A1H3WC52"/>
<evidence type="ECO:0000313" key="3">
    <source>
        <dbReference type="Proteomes" id="UP000198584"/>
    </source>
</evidence>
<keyword evidence="1" id="KW-0812">Transmembrane</keyword>
<proteinExistence type="predicted"/>
<dbReference type="Proteomes" id="UP000198584">
    <property type="component" value="Unassembled WGS sequence"/>
</dbReference>
<dbReference type="RefSeq" id="WP_093041673.1">
    <property type="nucleotide sequence ID" value="NZ_FNQR01000001.1"/>
</dbReference>